<proteinExistence type="predicted"/>
<reference evidence="13 14" key="1">
    <citation type="submission" date="2019-09" db="EMBL/GenBank/DDBJ databases">
        <title>Bird 10,000 Genomes (B10K) Project - Family phase.</title>
        <authorList>
            <person name="Zhang G."/>
        </authorList>
    </citation>
    <scope>NUCLEOTIDE SEQUENCE [LARGE SCALE GENOMIC DNA]</scope>
    <source>
        <strain evidence="13">B10K-DU-001-19</strain>
        <tissue evidence="13">Muscle</tissue>
    </source>
</reference>
<keyword evidence="5" id="KW-0862">Zinc</keyword>
<dbReference type="InterPro" id="IPR013087">
    <property type="entry name" value="Znf_C2H2_type"/>
</dbReference>
<keyword evidence="4 10" id="KW-0863">Zinc-finger</keyword>
<dbReference type="Proteomes" id="UP000573793">
    <property type="component" value="Unassembled WGS sequence"/>
</dbReference>
<keyword evidence="9" id="KW-0539">Nucleus</keyword>
<evidence type="ECO:0000256" key="7">
    <source>
        <dbReference type="ARBA" id="ARBA00023125"/>
    </source>
</evidence>
<evidence type="ECO:0000256" key="4">
    <source>
        <dbReference type="ARBA" id="ARBA00022771"/>
    </source>
</evidence>
<evidence type="ECO:0000256" key="9">
    <source>
        <dbReference type="ARBA" id="ARBA00023242"/>
    </source>
</evidence>
<evidence type="ECO:0000313" key="13">
    <source>
        <dbReference type="EMBL" id="NXG96585.1"/>
    </source>
</evidence>
<feature type="region of interest" description="Disordered" evidence="11">
    <location>
        <begin position="57"/>
        <end position="85"/>
    </location>
</feature>
<protein>
    <submittedName>
        <fullName evidence="13">ZF316 protein</fullName>
    </submittedName>
</protein>
<accession>A0A7K9G5J0</accession>
<keyword evidence="7" id="KW-0238">DNA-binding</keyword>
<dbReference type="AlphaFoldDB" id="A0A7K9G5J0"/>
<dbReference type="InterPro" id="IPR036236">
    <property type="entry name" value="Znf_C2H2_sf"/>
</dbReference>
<evidence type="ECO:0000256" key="11">
    <source>
        <dbReference type="SAM" id="MobiDB-lite"/>
    </source>
</evidence>
<feature type="compositionally biased region" description="Basic and acidic residues" evidence="11">
    <location>
        <begin position="57"/>
        <end position="66"/>
    </location>
</feature>
<comment type="caution">
    <text evidence="13">The sequence shown here is derived from an EMBL/GenBank/DDBJ whole genome shotgun (WGS) entry which is preliminary data.</text>
</comment>
<feature type="non-terminal residue" evidence="13">
    <location>
        <position position="1"/>
    </location>
</feature>
<evidence type="ECO:0000256" key="3">
    <source>
        <dbReference type="ARBA" id="ARBA00022737"/>
    </source>
</evidence>
<dbReference type="Pfam" id="PF00096">
    <property type="entry name" value="zf-C2H2"/>
    <property type="match status" value="1"/>
</dbReference>
<evidence type="ECO:0000256" key="5">
    <source>
        <dbReference type="ARBA" id="ARBA00022833"/>
    </source>
</evidence>
<dbReference type="EMBL" id="VWZM01001698">
    <property type="protein sequence ID" value="NXG96585.1"/>
    <property type="molecule type" value="Genomic_DNA"/>
</dbReference>
<evidence type="ECO:0000256" key="1">
    <source>
        <dbReference type="ARBA" id="ARBA00004123"/>
    </source>
</evidence>
<keyword evidence="3" id="KW-0677">Repeat</keyword>
<evidence type="ECO:0000256" key="6">
    <source>
        <dbReference type="ARBA" id="ARBA00023015"/>
    </source>
</evidence>
<evidence type="ECO:0000256" key="2">
    <source>
        <dbReference type="ARBA" id="ARBA00022723"/>
    </source>
</evidence>
<comment type="subcellular location">
    <subcellularLocation>
        <location evidence="1">Nucleus</location>
    </subcellularLocation>
</comment>
<evidence type="ECO:0000259" key="12">
    <source>
        <dbReference type="PROSITE" id="PS50157"/>
    </source>
</evidence>
<keyword evidence="6" id="KW-0805">Transcription regulation</keyword>
<keyword evidence="14" id="KW-1185">Reference proteome</keyword>
<dbReference type="GO" id="GO:0005634">
    <property type="term" value="C:nucleus"/>
    <property type="evidence" value="ECO:0007669"/>
    <property type="project" value="UniProtKB-SubCell"/>
</dbReference>
<dbReference type="SUPFAM" id="SSF57667">
    <property type="entry name" value="beta-beta-alpha zinc fingers"/>
    <property type="match status" value="1"/>
</dbReference>
<gene>
    <name evidence="13" type="primary">Znf316</name>
    <name evidence="13" type="ORF">LOXLEU_R15662</name>
</gene>
<dbReference type="PROSITE" id="PS50157">
    <property type="entry name" value="ZINC_FINGER_C2H2_2"/>
    <property type="match status" value="1"/>
</dbReference>
<dbReference type="GO" id="GO:0008270">
    <property type="term" value="F:zinc ion binding"/>
    <property type="evidence" value="ECO:0007669"/>
    <property type="project" value="UniProtKB-KW"/>
</dbReference>
<keyword evidence="8" id="KW-0804">Transcription</keyword>
<keyword evidence="2" id="KW-0479">Metal-binding</keyword>
<feature type="domain" description="C2H2-type" evidence="12">
    <location>
        <begin position="62"/>
        <end position="85"/>
    </location>
</feature>
<dbReference type="FunFam" id="3.30.160.60:FF:001638">
    <property type="entry name" value="Zinc finger protein 668"/>
    <property type="match status" value="1"/>
</dbReference>
<feature type="non-terminal residue" evidence="13">
    <location>
        <position position="85"/>
    </location>
</feature>
<dbReference type="Gene3D" id="3.30.160.60">
    <property type="entry name" value="Classic Zinc Finger"/>
    <property type="match status" value="1"/>
</dbReference>
<dbReference type="GO" id="GO:0003677">
    <property type="term" value="F:DNA binding"/>
    <property type="evidence" value="ECO:0007669"/>
    <property type="project" value="UniProtKB-KW"/>
</dbReference>
<evidence type="ECO:0000256" key="10">
    <source>
        <dbReference type="PROSITE-ProRule" id="PRU00042"/>
    </source>
</evidence>
<evidence type="ECO:0000256" key="8">
    <source>
        <dbReference type="ARBA" id="ARBA00023163"/>
    </source>
</evidence>
<organism evidence="13 14">
    <name type="scientific">Loxia leucoptera</name>
    <name type="common">White-winged crossbill</name>
    <dbReference type="NCBI Taxonomy" id="96539"/>
    <lineage>
        <taxon>Eukaryota</taxon>
        <taxon>Metazoa</taxon>
        <taxon>Chordata</taxon>
        <taxon>Craniata</taxon>
        <taxon>Vertebrata</taxon>
        <taxon>Euteleostomi</taxon>
        <taxon>Archelosauria</taxon>
        <taxon>Archosauria</taxon>
        <taxon>Dinosauria</taxon>
        <taxon>Saurischia</taxon>
        <taxon>Theropoda</taxon>
        <taxon>Coelurosauria</taxon>
        <taxon>Aves</taxon>
        <taxon>Neognathae</taxon>
        <taxon>Neoaves</taxon>
        <taxon>Telluraves</taxon>
        <taxon>Australaves</taxon>
        <taxon>Passeriformes</taxon>
        <taxon>Passeroidea</taxon>
        <taxon>Fringillidae</taxon>
        <taxon>Carduelinae</taxon>
        <taxon>Loxia</taxon>
    </lineage>
</organism>
<dbReference type="PROSITE" id="PS00028">
    <property type="entry name" value="ZINC_FINGER_C2H2_1"/>
    <property type="match status" value="1"/>
</dbReference>
<evidence type="ECO:0000313" key="14">
    <source>
        <dbReference type="Proteomes" id="UP000573793"/>
    </source>
</evidence>
<sequence length="85" mass="9219">TPPTTQTPPSPQPPTDPDPPATPKNQNPTGNCSECAKTATKPRRCSQRCRRCRGAAESDKPHRCADCGKGFSRGSNLAQHRRIHT</sequence>
<feature type="compositionally biased region" description="Pro residues" evidence="11">
    <location>
        <begin position="1"/>
        <end position="22"/>
    </location>
</feature>
<feature type="region of interest" description="Disordered" evidence="11">
    <location>
        <begin position="1"/>
        <end position="36"/>
    </location>
</feature>
<name>A0A7K9G5J0_LOXLE</name>